<name>A0A2A9F773_9PSEU</name>
<sequence>MSQPASGPQWLEGLGFAITDRPGGGGASGGGAGPGFAMSVDEARSMLVVARRVRDKYRSMRSAAEKTLRMNPPADEPNGNSYNKNMVGEDHNSGVLGAGRAQIELACNYANELVFRLEQALGITDSSDNQARADVENVVPGEGKGFA</sequence>
<keyword evidence="3" id="KW-1185">Reference proteome</keyword>
<organism evidence="2 3">
    <name type="scientific">Amycolatopsis sulphurea</name>
    <dbReference type="NCBI Taxonomy" id="76022"/>
    <lineage>
        <taxon>Bacteria</taxon>
        <taxon>Bacillati</taxon>
        <taxon>Actinomycetota</taxon>
        <taxon>Actinomycetes</taxon>
        <taxon>Pseudonocardiales</taxon>
        <taxon>Pseudonocardiaceae</taxon>
        <taxon>Amycolatopsis</taxon>
    </lineage>
</organism>
<evidence type="ECO:0000313" key="2">
    <source>
        <dbReference type="EMBL" id="PFG46621.1"/>
    </source>
</evidence>
<comment type="caution">
    <text evidence="2">The sequence shown here is derived from an EMBL/GenBank/DDBJ whole genome shotgun (WGS) entry which is preliminary data.</text>
</comment>
<evidence type="ECO:0000313" key="3">
    <source>
        <dbReference type="Proteomes" id="UP000243542"/>
    </source>
</evidence>
<reference evidence="2 3" key="1">
    <citation type="submission" date="2017-10" db="EMBL/GenBank/DDBJ databases">
        <title>Sequencing the genomes of 1000 actinobacteria strains.</title>
        <authorList>
            <person name="Klenk H.-P."/>
        </authorList>
    </citation>
    <scope>NUCLEOTIDE SEQUENCE [LARGE SCALE GENOMIC DNA]</scope>
    <source>
        <strain evidence="2 3">DSM 46092</strain>
    </source>
</reference>
<dbReference type="AlphaFoldDB" id="A0A2A9F773"/>
<gene>
    <name evidence="2" type="ORF">ATK36_1610</name>
</gene>
<evidence type="ECO:0000256" key="1">
    <source>
        <dbReference type="SAM" id="MobiDB-lite"/>
    </source>
</evidence>
<dbReference type="EMBL" id="PDJK01000002">
    <property type="protein sequence ID" value="PFG46621.1"/>
    <property type="molecule type" value="Genomic_DNA"/>
</dbReference>
<accession>A0A2A9F773</accession>
<proteinExistence type="predicted"/>
<dbReference type="Proteomes" id="UP000243542">
    <property type="component" value="Unassembled WGS sequence"/>
</dbReference>
<dbReference type="RefSeq" id="WP_141544394.1">
    <property type="nucleotide sequence ID" value="NZ_JBIAKZ010000005.1"/>
</dbReference>
<feature type="region of interest" description="Disordered" evidence="1">
    <location>
        <begin position="60"/>
        <end position="87"/>
    </location>
</feature>
<protein>
    <submittedName>
        <fullName evidence="2">Uncharacterized protein</fullName>
    </submittedName>
</protein>